<name>A0A2A6CUG2_PRIPA</name>
<protein>
    <submittedName>
        <fullName evidence="3">Uncharacterized protein</fullName>
    </submittedName>
</protein>
<reference evidence="3" key="2">
    <citation type="submission" date="2022-06" db="UniProtKB">
        <authorList>
            <consortium name="EnsemblMetazoa"/>
        </authorList>
    </citation>
    <scope>IDENTIFICATION</scope>
    <source>
        <strain evidence="3">PS312</strain>
    </source>
</reference>
<reference evidence="4" key="1">
    <citation type="journal article" date="2008" name="Nat. Genet.">
        <title>The Pristionchus pacificus genome provides a unique perspective on nematode lifestyle and parasitism.</title>
        <authorList>
            <person name="Dieterich C."/>
            <person name="Clifton S.W."/>
            <person name="Schuster L.N."/>
            <person name="Chinwalla A."/>
            <person name="Delehaunty K."/>
            <person name="Dinkelacker I."/>
            <person name="Fulton L."/>
            <person name="Fulton R."/>
            <person name="Godfrey J."/>
            <person name="Minx P."/>
            <person name="Mitreva M."/>
            <person name="Roeseler W."/>
            <person name="Tian H."/>
            <person name="Witte H."/>
            <person name="Yang S.P."/>
            <person name="Wilson R.K."/>
            <person name="Sommer R.J."/>
        </authorList>
    </citation>
    <scope>NUCLEOTIDE SEQUENCE [LARGE SCALE GENOMIC DNA]</scope>
    <source>
        <strain evidence="4">PS312</strain>
    </source>
</reference>
<feature type="compositionally biased region" description="Low complexity" evidence="1">
    <location>
        <begin position="366"/>
        <end position="381"/>
    </location>
</feature>
<dbReference type="AlphaFoldDB" id="A0A2A6CUG2"/>
<sequence>MKLELRLFLLLAVANARMKFDYTILFDMNDFKGQNEYHIGDCVRGCQVYLTYAQDKDGMADKVNGPITILIDDDNKITFFDLMRSQQEDGQKGFFDIPEGTIDFTIKNPNADFDVRPLALWIVPYKTPFLKNIQIFEASNGAQITANEHRVVFMRVEPFTINADIVNPDYELYVYTSPIDMISTNECEYVFKFNNTIGPGFSLPVNSPIISFSINSGFDIALSATIDFDFPSHRSIDSSGYFSSPGYIGCSDKNEVFHSDSYASGDSCYKETFIVDGDTIQNVSFYGDLNTPKTVPILLYDGDTDDEPLIIFGTQLENTTMWSYDMLTSSFSLSWDDNASKGKNSFMIRYEVNGTTSSTRTTVANPKTSTTPKPTGTSSSIKITKTPAVESTVTSTSTITSTSVITPTTSSSGLKDTLFAVISLVAMLHLH</sequence>
<feature type="region of interest" description="Disordered" evidence="1">
    <location>
        <begin position="358"/>
        <end position="381"/>
    </location>
</feature>
<feature type="signal peptide" evidence="2">
    <location>
        <begin position="1"/>
        <end position="16"/>
    </location>
</feature>
<evidence type="ECO:0000256" key="1">
    <source>
        <dbReference type="SAM" id="MobiDB-lite"/>
    </source>
</evidence>
<proteinExistence type="predicted"/>
<keyword evidence="2" id="KW-0732">Signal</keyword>
<dbReference type="Proteomes" id="UP000005239">
    <property type="component" value="Unassembled WGS sequence"/>
</dbReference>
<dbReference type="EnsemblMetazoa" id="PPA39716.1">
    <property type="protein sequence ID" value="PPA39716.1"/>
    <property type="gene ID" value="WBGene00278085"/>
</dbReference>
<evidence type="ECO:0000256" key="2">
    <source>
        <dbReference type="SAM" id="SignalP"/>
    </source>
</evidence>
<accession>A0A8R1USR4</accession>
<evidence type="ECO:0000313" key="4">
    <source>
        <dbReference type="Proteomes" id="UP000005239"/>
    </source>
</evidence>
<feature type="chain" id="PRO_5044272854" evidence="2">
    <location>
        <begin position="17"/>
        <end position="431"/>
    </location>
</feature>
<accession>A0A2A6CUG2</accession>
<evidence type="ECO:0000313" key="3">
    <source>
        <dbReference type="EnsemblMetazoa" id="PPA39716.1"/>
    </source>
</evidence>
<organism evidence="3 4">
    <name type="scientific">Pristionchus pacificus</name>
    <name type="common">Parasitic nematode worm</name>
    <dbReference type="NCBI Taxonomy" id="54126"/>
    <lineage>
        <taxon>Eukaryota</taxon>
        <taxon>Metazoa</taxon>
        <taxon>Ecdysozoa</taxon>
        <taxon>Nematoda</taxon>
        <taxon>Chromadorea</taxon>
        <taxon>Rhabditida</taxon>
        <taxon>Rhabditina</taxon>
        <taxon>Diplogasteromorpha</taxon>
        <taxon>Diplogasteroidea</taxon>
        <taxon>Neodiplogasteridae</taxon>
        <taxon>Pristionchus</taxon>
    </lineage>
</organism>
<keyword evidence="4" id="KW-1185">Reference proteome</keyword>
<gene>
    <name evidence="3" type="primary">WBGene00278085</name>
</gene>